<dbReference type="RefSeq" id="WP_015395391.1">
    <property type="nucleotide sequence ID" value="NC_020291.1"/>
</dbReference>
<sequence length="121" mass="14152">MEDFELKSGGAELLDLVKPLWEQLNKQHEKQSNYFKNRYKSFNFEARKEKFLNDTVLGVNIALIKKAEMYVGYCISSINKGLEGEIDSIFVAYEYRKLDLGDKLMKNALEWLYKNKAKQGE</sequence>
<proteinExistence type="predicted"/>
<protein>
    <submittedName>
        <fullName evidence="2">GCN5-related N-acetyltransferase</fullName>
    </submittedName>
</protein>
<accession>M1MME1</accession>
<name>M1MME1_9CLOT</name>
<evidence type="ECO:0000313" key="3">
    <source>
        <dbReference type="Proteomes" id="UP000011728"/>
    </source>
</evidence>
<keyword evidence="3" id="KW-1185">Reference proteome</keyword>
<dbReference type="eggNOG" id="COG0456">
    <property type="taxonomic scope" value="Bacteria"/>
</dbReference>
<dbReference type="HOGENOM" id="CLU_142216_0_0_9"/>
<dbReference type="AlphaFoldDB" id="M1MME1"/>
<reference evidence="2 3" key="1">
    <citation type="submission" date="2013-02" db="EMBL/GenBank/DDBJ databases">
        <title>Genome sequence of Clostridium saccharoperbutylacetonicum N1-4(HMT).</title>
        <authorList>
            <person name="Poehlein A."/>
            <person name="Daniel R."/>
        </authorList>
    </citation>
    <scope>NUCLEOTIDE SEQUENCE [LARGE SCALE GENOMIC DNA]</scope>
    <source>
        <strain evidence="3">N1-4(HMT)</strain>
    </source>
</reference>
<dbReference type="InterPro" id="IPR016181">
    <property type="entry name" value="Acyl_CoA_acyltransferase"/>
</dbReference>
<dbReference type="OrthoDB" id="87541at2"/>
<dbReference type="GO" id="GO:0016747">
    <property type="term" value="F:acyltransferase activity, transferring groups other than amino-acyl groups"/>
    <property type="evidence" value="ECO:0007669"/>
    <property type="project" value="InterPro"/>
</dbReference>
<dbReference type="CDD" id="cd04301">
    <property type="entry name" value="NAT_SF"/>
    <property type="match status" value="1"/>
</dbReference>
<gene>
    <name evidence="2" type="ORF">Cspa_c53390</name>
</gene>
<dbReference type="InterPro" id="IPR000182">
    <property type="entry name" value="GNAT_dom"/>
</dbReference>
<evidence type="ECO:0000313" key="2">
    <source>
        <dbReference type="EMBL" id="AGF59084.1"/>
    </source>
</evidence>
<dbReference type="Gene3D" id="3.40.630.30">
    <property type="match status" value="1"/>
</dbReference>
<dbReference type="KEGG" id="csr:Cspa_c53390"/>
<organism evidence="2 3">
    <name type="scientific">Clostridium saccharoperbutylacetonicum N1-4(HMT)</name>
    <dbReference type="NCBI Taxonomy" id="931276"/>
    <lineage>
        <taxon>Bacteria</taxon>
        <taxon>Bacillati</taxon>
        <taxon>Bacillota</taxon>
        <taxon>Clostridia</taxon>
        <taxon>Eubacteriales</taxon>
        <taxon>Clostridiaceae</taxon>
        <taxon>Clostridium</taxon>
    </lineage>
</organism>
<dbReference type="Proteomes" id="UP000011728">
    <property type="component" value="Chromosome"/>
</dbReference>
<dbReference type="STRING" id="36745.CLSAP_50860"/>
<evidence type="ECO:0000259" key="1">
    <source>
        <dbReference type="Pfam" id="PF00583"/>
    </source>
</evidence>
<dbReference type="SUPFAM" id="SSF55729">
    <property type="entry name" value="Acyl-CoA N-acyltransferases (Nat)"/>
    <property type="match status" value="1"/>
</dbReference>
<dbReference type="Pfam" id="PF00583">
    <property type="entry name" value="Acetyltransf_1"/>
    <property type="match status" value="1"/>
</dbReference>
<feature type="domain" description="N-acetyltransferase" evidence="1">
    <location>
        <begin position="51"/>
        <end position="115"/>
    </location>
</feature>
<dbReference type="EMBL" id="CP004121">
    <property type="protein sequence ID" value="AGF59084.1"/>
    <property type="molecule type" value="Genomic_DNA"/>
</dbReference>
<dbReference type="PATRIC" id="fig|931276.5.peg.5394"/>
<keyword evidence="2" id="KW-0808">Transferase</keyword>